<comment type="pathway">
    <text evidence="2 17">Phospholipid metabolism; phosphatidylinositol phosphate biosynthesis.</text>
</comment>
<keyword evidence="17" id="KW-0443">Lipid metabolism</keyword>
<dbReference type="Pfam" id="PF01066">
    <property type="entry name" value="CDP-OH_P_transf"/>
    <property type="match status" value="1"/>
</dbReference>
<feature type="binding site" evidence="17">
    <location>
        <position position="69"/>
    </location>
    <ligand>
        <name>Mg(2+)</name>
        <dbReference type="ChEBI" id="CHEBI:18420"/>
        <label>1</label>
    </ligand>
</feature>
<keyword evidence="9 17" id="KW-0479">Metal-binding</keyword>
<feature type="region of interest" description="Disordered" evidence="19">
    <location>
        <begin position="204"/>
        <end position="223"/>
    </location>
</feature>
<dbReference type="GO" id="GO:0016780">
    <property type="term" value="F:phosphotransferase activity, for other substituted phosphate groups"/>
    <property type="evidence" value="ECO:0007669"/>
    <property type="project" value="UniProtKB-UniRule"/>
</dbReference>
<name>A0A2A9DPT6_9CORY</name>
<evidence type="ECO:0000256" key="10">
    <source>
        <dbReference type="ARBA" id="ARBA00022842"/>
    </source>
</evidence>
<sequence length="223" mass="23416">MLGIKGRKPAAVVIEPIARTLLRARISPNMVTIVGALCACIVAIALIPQGHLVWAAILTALFTATDMIDGTMARLRGGGTKFGATLDATCDRITDGALFAAITWWLVYSYDAPGILVVSALVVTVSSQVISYVKARGEASGFTINGGLVERPERLIVGLLGIGLHGLGVPYAVDIAMYLLAIGSVFTVIQRLIIASRDPRACDTIKPPAGAPDSQQLQPEHTA</sequence>
<comment type="similarity">
    <text evidence="4 17 18">Belongs to the CDP-alcohol phosphatidyltransferase class-I family.</text>
</comment>
<keyword evidence="10 17" id="KW-0460">Magnesium</keyword>
<evidence type="ECO:0000256" key="19">
    <source>
        <dbReference type="SAM" id="MobiDB-lite"/>
    </source>
</evidence>
<evidence type="ECO:0000256" key="6">
    <source>
        <dbReference type="ARBA" id="ARBA00022475"/>
    </source>
</evidence>
<protein>
    <recommendedName>
        <fullName evidence="14 17">Phosphatidylinositol phosphate synthase</fullName>
        <shortName evidence="17">PIP synthase</shortName>
        <ecNumber evidence="17">2.7.8.-</ecNumber>
    </recommendedName>
    <alternativeName>
        <fullName evidence="15 17">CDP-diacylglycerol--D-myo-inositol-3-phosphate 3-phosphatidyltransferase</fullName>
    </alternativeName>
</protein>
<gene>
    <name evidence="20" type="ORF">ATK06_1722</name>
</gene>
<evidence type="ECO:0000256" key="8">
    <source>
        <dbReference type="ARBA" id="ARBA00022692"/>
    </source>
</evidence>
<comment type="caution">
    <text evidence="17">Lacks conserved residue(s) required for the propagation of feature annotation.</text>
</comment>
<evidence type="ECO:0000256" key="4">
    <source>
        <dbReference type="ARBA" id="ARBA00010441"/>
    </source>
</evidence>
<evidence type="ECO:0000256" key="14">
    <source>
        <dbReference type="ARBA" id="ARBA00024082"/>
    </source>
</evidence>
<keyword evidence="17" id="KW-0444">Lipid biosynthesis</keyword>
<comment type="function">
    <text evidence="17">Catalyzes the conjugation of the 1'-hydroxyl group of D-myo-inositol-3-phosphate (also named L-myo-inositol-1-phosphate) with a lipid tail of cytidine diphosphate diacylglycerol (CDP-DAG), forming phosphatidylinositol phosphate (PIP) and CMP. PIP is a precursor of phosphatidylinositol (PI) which is an essential lipid required for cell wall formation.</text>
</comment>
<comment type="catalytic activity">
    <reaction evidence="16 17">
        <text>a CDP-1,2-diacyl-sn-glycerol + 1D-myo-inositol 3-phosphate = a 1,2-diacyl-sn-glycero-3-phospho-(1D-myo-inositol-3-phosphate) + CMP + H(+)</text>
        <dbReference type="Rhea" id="RHEA:60504"/>
        <dbReference type="ChEBI" id="CHEBI:15378"/>
        <dbReference type="ChEBI" id="CHEBI:58088"/>
        <dbReference type="ChEBI" id="CHEBI:58332"/>
        <dbReference type="ChEBI" id="CHEBI:58401"/>
        <dbReference type="ChEBI" id="CHEBI:60377"/>
    </reaction>
</comment>
<feature type="binding site" evidence="17">
    <location>
        <position position="66"/>
    </location>
    <ligand>
        <name>Mg(2+)</name>
        <dbReference type="ChEBI" id="CHEBI:18420"/>
        <label>1</label>
    </ligand>
</feature>
<accession>A0A2A9DPT6</accession>
<comment type="caution">
    <text evidence="20">The sequence shown here is derived from an EMBL/GenBank/DDBJ whole genome shotgun (WGS) entry which is preliminary data.</text>
</comment>
<feature type="transmembrane region" description="Helical" evidence="17">
    <location>
        <begin position="53"/>
        <end position="72"/>
    </location>
</feature>
<organism evidence="20 21">
    <name type="scientific">Corynebacterium renale</name>
    <dbReference type="NCBI Taxonomy" id="1724"/>
    <lineage>
        <taxon>Bacteria</taxon>
        <taxon>Bacillati</taxon>
        <taxon>Actinomycetota</taxon>
        <taxon>Actinomycetes</taxon>
        <taxon>Mycobacteriales</taxon>
        <taxon>Corynebacteriaceae</taxon>
        <taxon>Corynebacterium</taxon>
    </lineage>
</organism>
<feature type="active site" description="Proton acceptor" evidence="17">
    <location>
        <position position="91"/>
    </location>
</feature>
<keyword evidence="11 17" id="KW-1133">Transmembrane helix</keyword>
<evidence type="ECO:0000256" key="13">
    <source>
        <dbReference type="ARBA" id="ARBA00023935"/>
    </source>
</evidence>
<evidence type="ECO:0000256" key="3">
    <source>
        <dbReference type="ARBA" id="ARBA00005189"/>
    </source>
</evidence>
<evidence type="ECO:0000256" key="5">
    <source>
        <dbReference type="ARBA" id="ARBA00011738"/>
    </source>
</evidence>
<evidence type="ECO:0000256" key="17">
    <source>
        <dbReference type="HAMAP-Rule" id="MF_02241"/>
    </source>
</evidence>
<keyword evidence="17" id="KW-1208">Phospholipid metabolism</keyword>
<evidence type="ECO:0000256" key="9">
    <source>
        <dbReference type="ARBA" id="ARBA00022723"/>
    </source>
</evidence>
<keyword evidence="12 17" id="KW-0472">Membrane</keyword>
<dbReference type="RefSeq" id="WP_048379133.1">
    <property type="nucleotide sequence ID" value="NZ_LDYE01000003.1"/>
</dbReference>
<evidence type="ECO:0000256" key="12">
    <source>
        <dbReference type="ARBA" id="ARBA00023136"/>
    </source>
</evidence>
<evidence type="ECO:0000256" key="15">
    <source>
        <dbReference type="ARBA" id="ARBA00033137"/>
    </source>
</evidence>
<feature type="transmembrane region" description="Helical" evidence="17">
    <location>
        <begin position="93"/>
        <end position="108"/>
    </location>
</feature>
<feature type="binding site" evidence="17">
    <location>
        <position position="66"/>
    </location>
    <ligand>
        <name>Mg(2+)</name>
        <dbReference type="ChEBI" id="CHEBI:18420"/>
        <label>2</label>
    </ligand>
</feature>
<dbReference type="Proteomes" id="UP000221653">
    <property type="component" value="Unassembled WGS sequence"/>
</dbReference>
<comment type="pathway">
    <text evidence="3">Lipid metabolism.</text>
</comment>
<keyword evidence="17" id="KW-0594">Phospholipid biosynthesis</keyword>
<feature type="compositionally biased region" description="Polar residues" evidence="19">
    <location>
        <begin position="213"/>
        <end position="223"/>
    </location>
</feature>
<evidence type="ECO:0000256" key="11">
    <source>
        <dbReference type="ARBA" id="ARBA00022989"/>
    </source>
</evidence>
<dbReference type="OrthoDB" id="116551at2"/>
<feature type="binding site" evidence="17">
    <location>
        <position position="74"/>
    </location>
    <ligand>
        <name>a CDP-1,2-diacyl-sn-glycerol</name>
        <dbReference type="ChEBI" id="CHEBI:58332"/>
    </ligand>
</feature>
<feature type="binding site" evidence="17">
    <location>
        <position position="87"/>
    </location>
    <ligand>
        <name>Mg(2+)</name>
        <dbReference type="ChEBI" id="CHEBI:18420"/>
        <label>1</label>
    </ligand>
</feature>
<keyword evidence="21" id="KW-1185">Reference proteome</keyword>
<evidence type="ECO:0000313" key="21">
    <source>
        <dbReference type="Proteomes" id="UP000221653"/>
    </source>
</evidence>
<keyword evidence="8 17" id="KW-0812">Transmembrane</keyword>
<comment type="subcellular location">
    <subcellularLocation>
        <location evidence="1 17">Cell membrane</location>
        <topology evidence="1 17">Multi-pass membrane protein</topology>
    </subcellularLocation>
</comment>
<dbReference type="STRING" id="1724.GCA_001044175_00962"/>
<feature type="binding site" evidence="17">
    <location>
        <position position="87"/>
    </location>
    <ligand>
        <name>Mg(2+)</name>
        <dbReference type="ChEBI" id="CHEBI:18420"/>
        <label>2</label>
    </ligand>
</feature>
<dbReference type="InterPro" id="IPR043130">
    <property type="entry name" value="CDP-OH_PTrfase_TM_dom"/>
</dbReference>
<feature type="transmembrane region" description="Helical" evidence="17">
    <location>
        <begin position="177"/>
        <end position="194"/>
    </location>
</feature>
<dbReference type="Gene3D" id="1.20.120.1760">
    <property type="match status" value="1"/>
</dbReference>
<dbReference type="GO" id="GO:0000287">
    <property type="term" value="F:magnesium ion binding"/>
    <property type="evidence" value="ECO:0007669"/>
    <property type="project" value="UniProtKB-UniRule"/>
</dbReference>
<feature type="binding site" evidence="17">
    <location>
        <position position="91"/>
    </location>
    <ligand>
        <name>Mg(2+)</name>
        <dbReference type="ChEBI" id="CHEBI:18420"/>
        <label>2</label>
    </ligand>
</feature>
<dbReference type="NCBIfam" id="NF045883">
    <property type="entry name" value="PIPSynth"/>
    <property type="match status" value="1"/>
</dbReference>
<comment type="subunit">
    <text evidence="5 17">Homodimer.</text>
</comment>
<dbReference type="HAMAP" id="MF_02241">
    <property type="entry name" value="PIP_synthase"/>
    <property type="match status" value="1"/>
</dbReference>
<keyword evidence="6 17" id="KW-1003">Cell membrane</keyword>
<comment type="cofactor">
    <cofactor evidence="17">
        <name>Mg(2+)</name>
        <dbReference type="ChEBI" id="CHEBI:18420"/>
    </cofactor>
    <text evidence="17">Contains a di-nuclear catalytic Mg(2+) center.</text>
</comment>
<dbReference type="InterPro" id="IPR048254">
    <property type="entry name" value="CDP_ALCOHOL_P_TRANSF_CS"/>
</dbReference>
<dbReference type="InterPro" id="IPR000462">
    <property type="entry name" value="CDP-OH_P_trans"/>
</dbReference>
<dbReference type="GO" id="GO:0005886">
    <property type="term" value="C:plasma membrane"/>
    <property type="evidence" value="ECO:0007669"/>
    <property type="project" value="UniProtKB-SubCell"/>
</dbReference>
<dbReference type="EC" id="2.7.8.-" evidence="17"/>
<dbReference type="GO" id="GO:0008654">
    <property type="term" value="P:phospholipid biosynthetic process"/>
    <property type="evidence" value="ECO:0007669"/>
    <property type="project" value="UniProtKB-UniRule"/>
</dbReference>
<feature type="transmembrane region" description="Helical" evidence="17">
    <location>
        <begin position="29"/>
        <end position="47"/>
    </location>
</feature>
<evidence type="ECO:0000256" key="2">
    <source>
        <dbReference type="ARBA" id="ARBA00004805"/>
    </source>
</evidence>
<proteinExistence type="inferred from homology"/>
<evidence type="ECO:0000256" key="1">
    <source>
        <dbReference type="ARBA" id="ARBA00004651"/>
    </source>
</evidence>
<feature type="binding site" evidence="17">
    <location>
        <position position="80"/>
    </location>
    <ligand>
        <name>a CDP-1,2-diacyl-sn-glycerol</name>
        <dbReference type="ChEBI" id="CHEBI:58332"/>
    </ligand>
</feature>
<keyword evidence="7 17" id="KW-0808">Transferase</keyword>
<dbReference type="EMBL" id="PDJF01000001">
    <property type="protein sequence ID" value="PFG28603.1"/>
    <property type="molecule type" value="Genomic_DNA"/>
</dbReference>
<dbReference type="PROSITE" id="PS00379">
    <property type="entry name" value="CDP_ALCOHOL_P_TRANSF"/>
    <property type="match status" value="1"/>
</dbReference>
<evidence type="ECO:0000256" key="16">
    <source>
        <dbReference type="ARBA" id="ARBA00048865"/>
    </source>
</evidence>
<dbReference type="InterPro" id="IPR044268">
    <property type="entry name" value="PIP_synthase_PgsA1"/>
</dbReference>
<reference evidence="20 21" key="1">
    <citation type="submission" date="2017-10" db="EMBL/GenBank/DDBJ databases">
        <title>Sequencing the genomes of 1000 actinobacteria strains.</title>
        <authorList>
            <person name="Klenk H.-P."/>
        </authorList>
    </citation>
    <scope>NUCLEOTIDE SEQUENCE [LARGE SCALE GENOMIC DNA]</scope>
    <source>
        <strain evidence="20 21">DSM 20688</strain>
    </source>
</reference>
<feature type="binding site" evidence="17">
    <location>
        <begin position="29"/>
        <end position="32"/>
    </location>
    <ligand>
        <name>a CDP-1,2-diacyl-sn-glycerol</name>
        <dbReference type="ChEBI" id="CHEBI:58332"/>
    </ligand>
</feature>
<dbReference type="AlphaFoldDB" id="A0A2A9DPT6"/>
<evidence type="ECO:0000256" key="18">
    <source>
        <dbReference type="RuleBase" id="RU003750"/>
    </source>
</evidence>
<evidence type="ECO:0000256" key="7">
    <source>
        <dbReference type="ARBA" id="ARBA00022679"/>
    </source>
</evidence>
<comment type="catalytic activity">
    <reaction evidence="13 17">
        <text>1,2-di-(9Z-octadecenoyl)-sn-glycero-3-cytidine-5'-diphosphate + 1D-myo-inositol 3-phosphate = 1,2-di-(9Z-octadecenoyl)-sn-glycero-3-phospho-(1D-myo-inositol-3-phosphate) + CMP + H(+)</text>
        <dbReference type="Rhea" id="RHEA:61216"/>
        <dbReference type="ChEBI" id="CHEBI:15378"/>
        <dbReference type="ChEBI" id="CHEBI:58401"/>
        <dbReference type="ChEBI" id="CHEBI:60377"/>
        <dbReference type="ChEBI" id="CHEBI:85356"/>
        <dbReference type="ChEBI" id="CHEBI:144472"/>
    </reaction>
</comment>
<evidence type="ECO:0000313" key="20">
    <source>
        <dbReference type="EMBL" id="PFG28603.1"/>
    </source>
</evidence>
<dbReference type="UniPathway" id="UPA00220"/>
<feature type="binding site" evidence="17">
    <location>
        <position position="70"/>
    </location>
    <ligand>
        <name>a CDP-1,2-diacyl-sn-glycerol</name>
        <dbReference type="ChEBI" id="CHEBI:58332"/>
    </ligand>
</feature>